<reference evidence="13 14" key="1">
    <citation type="journal article" date="2013" name="Genome Announc.">
        <title>Draft genome sequence of an Actinobacterium, Brachybacterium muris strain UCD-AY4.</title>
        <authorList>
            <person name="Lo J.R."/>
            <person name="Lang J.M."/>
            <person name="Darling A.E."/>
            <person name="Eisen J.A."/>
            <person name="Coil D.A."/>
        </authorList>
    </citation>
    <scope>NUCLEOTIDE SEQUENCE [LARGE SCALE GENOMIC DNA]</scope>
    <source>
        <strain evidence="13 14">UCD-AY4</strain>
    </source>
</reference>
<dbReference type="PANTHER" id="PTHR30616:SF2">
    <property type="entry name" value="PURINE NUCLEOSIDE PHOSPHORYLASE LACC1"/>
    <property type="match status" value="1"/>
</dbReference>
<dbReference type="CDD" id="cd16833">
    <property type="entry name" value="YfiH"/>
    <property type="match status" value="1"/>
</dbReference>
<keyword evidence="5" id="KW-0479">Metal-binding</keyword>
<dbReference type="GO" id="GO:0005507">
    <property type="term" value="F:copper ion binding"/>
    <property type="evidence" value="ECO:0007669"/>
    <property type="project" value="TreeGrafter"/>
</dbReference>
<gene>
    <name evidence="13" type="ORF">D641_0105125</name>
</gene>
<dbReference type="NCBIfam" id="TIGR00726">
    <property type="entry name" value="peptidoglycan editing factor PgeF"/>
    <property type="match status" value="1"/>
</dbReference>
<evidence type="ECO:0000256" key="1">
    <source>
        <dbReference type="ARBA" id="ARBA00000553"/>
    </source>
</evidence>
<name>A0A022KWI9_9MICO</name>
<comment type="function">
    <text evidence="2">Purine nucleoside enzyme that catalyzes the phosphorolysis of adenosine and inosine nucleosides, yielding D-ribose 1-phosphate and the respective free bases, adenine and hypoxanthine. Also catalyzes the phosphorolysis of S-methyl-5'-thioadenosine into adenine and S-methyl-5-thio-alpha-D-ribose 1-phosphate. Also has adenosine deaminase activity.</text>
</comment>
<evidence type="ECO:0000313" key="14">
    <source>
        <dbReference type="Proteomes" id="UP000019754"/>
    </source>
</evidence>
<dbReference type="PANTHER" id="PTHR30616">
    <property type="entry name" value="UNCHARACTERIZED PROTEIN YFIH"/>
    <property type="match status" value="1"/>
</dbReference>
<evidence type="ECO:0000256" key="2">
    <source>
        <dbReference type="ARBA" id="ARBA00003215"/>
    </source>
</evidence>
<protein>
    <recommendedName>
        <fullName evidence="12">Purine nucleoside phosphorylase</fullName>
    </recommendedName>
</protein>
<evidence type="ECO:0000256" key="12">
    <source>
        <dbReference type="RuleBase" id="RU361274"/>
    </source>
</evidence>
<evidence type="ECO:0000256" key="5">
    <source>
        <dbReference type="ARBA" id="ARBA00022723"/>
    </source>
</evidence>
<comment type="catalytic activity">
    <reaction evidence="9">
        <text>adenosine + H2O + H(+) = inosine + NH4(+)</text>
        <dbReference type="Rhea" id="RHEA:24408"/>
        <dbReference type="ChEBI" id="CHEBI:15377"/>
        <dbReference type="ChEBI" id="CHEBI:15378"/>
        <dbReference type="ChEBI" id="CHEBI:16335"/>
        <dbReference type="ChEBI" id="CHEBI:17596"/>
        <dbReference type="ChEBI" id="CHEBI:28938"/>
        <dbReference type="EC" id="3.5.4.4"/>
    </reaction>
    <physiologicalReaction direction="left-to-right" evidence="9">
        <dbReference type="Rhea" id="RHEA:24409"/>
    </physiologicalReaction>
</comment>
<dbReference type="InterPro" id="IPR003730">
    <property type="entry name" value="Cu_polyphenol_OxRdtase"/>
</dbReference>
<dbReference type="GO" id="GO:0017061">
    <property type="term" value="F:S-methyl-5-thioadenosine phosphorylase activity"/>
    <property type="evidence" value="ECO:0007669"/>
    <property type="project" value="UniProtKB-EC"/>
</dbReference>
<evidence type="ECO:0000256" key="11">
    <source>
        <dbReference type="ARBA" id="ARBA00049893"/>
    </source>
</evidence>
<evidence type="ECO:0000313" key="13">
    <source>
        <dbReference type="EMBL" id="EYT50164.1"/>
    </source>
</evidence>
<evidence type="ECO:0000256" key="6">
    <source>
        <dbReference type="ARBA" id="ARBA00022801"/>
    </source>
</evidence>
<dbReference type="Pfam" id="PF02578">
    <property type="entry name" value="Cu-oxidase_4"/>
    <property type="match status" value="1"/>
</dbReference>
<evidence type="ECO:0000256" key="4">
    <source>
        <dbReference type="ARBA" id="ARBA00022679"/>
    </source>
</evidence>
<proteinExistence type="inferred from homology"/>
<dbReference type="AlphaFoldDB" id="A0A022KWI9"/>
<keyword evidence="4" id="KW-0808">Transferase</keyword>
<dbReference type="GO" id="GO:0016787">
    <property type="term" value="F:hydrolase activity"/>
    <property type="evidence" value="ECO:0007669"/>
    <property type="project" value="UniProtKB-KW"/>
</dbReference>
<evidence type="ECO:0000256" key="10">
    <source>
        <dbReference type="ARBA" id="ARBA00048968"/>
    </source>
</evidence>
<dbReference type="EMBL" id="AORC01000005">
    <property type="protein sequence ID" value="EYT50164.1"/>
    <property type="molecule type" value="Genomic_DNA"/>
</dbReference>
<evidence type="ECO:0000256" key="9">
    <source>
        <dbReference type="ARBA" id="ARBA00047989"/>
    </source>
</evidence>
<comment type="catalytic activity">
    <reaction evidence="11">
        <text>S-methyl-5'-thioadenosine + phosphate = 5-(methylsulfanyl)-alpha-D-ribose 1-phosphate + adenine</text>
        <dbReference type="Rhea" id="RHEA:11852"/>
        <dbReference type="ChEBI" id="CHEBI:16708"/>
        <dbReference type="ChEBI" id="CHEBI:17509"/>
        <dbReference type="ChEBI" id="CHEBI:43474"/>
        <dbReference type="ChEBI" id="CHEBI:58533"/>
        <dbReference type="EC" id="2.4.2.28"/>
    </reaction>
    <physiologicalReaction direction="left-to-right" evidence="11">
        <dbReference type="Rhea" id="RHEA:11853"/>
    </physiologicalReaction>
</comment>
<dbReference type="Gene3D" id="3.60.140.10">
    <property type="entry name" value="CNF1/YfiH-like putative cysteine hydrolases"/>
    <property type="match status" value="1"/>
</dbReference>
<dbReference type="SUPFAM" id="SSF64438">
    <property type="entry name" value="CNF1/YfiH-like putative cysteine hydrolases"/>
    <property type="match status" value="1"/>
</dbReference>
<dbReference type="STRING" id="1249481.D641_0105125"/>
<dbReference type="RefSeq" id="WP_017822729.1">
    <property type="nucleotide sequence ID" value="NZ_AORC01000005.1"/>
</dbReference>
<accession>A0A022KWI9</accession>
<keyword evidence="6" id="KW-0378">Hydrolase</keyword>
<comment type="catalytic activity">
    <reaction evidence="10">
        <text>adenosine + phosphate = alpha-D-ribose 1-phosphate + adenine</text>
        <dbReference type="Rhea" id="RHEA:27642"/>
        <dbReference type="ChEBI" id="CHEBI:16335"/>
        <dbReference type="ChEBI" id="CHEBI:16708"/>
        <dbReference type="ChEBI" id="CHEBI:43474"/>
        <dbReference type="ChEBI" id="CHEBI:57720"/>
        <dbReference type="EC" id="2.4.2.1"/>
    </reaction>
    <physiologicalReaction direction="left-to-right" evidence="10">
        <dbReference type="Rhea" id="RHEA:27643"/>
    </physiologicalReaction>
</comment>
<comment type="catalytic activity">
    <reaction evidence="1">
        <text>inosine + phosphate = alpha-D-ribose 1-phosphate + hypoxanthine</text>
        <dbReference type="Rhea" id="RHEA:27646"/>
        <dbReference type="ChEBI" id="CHEBI:17368"/>
        <dbReference type="ChEBI" id="CHEBI:17596"/>
        <dbReference type="ChEBI" id="CHEBI:43474"/>
        <dbReference type="ChEBI" id="CHEBI:57720"/>
        <dbReference type="EC" id="2.4.2.1"/>
    </reaction>
    <physiologicalReaction direction="left-to-right" evidence="1">
        <dbReference type="Rhea" id="RHEA:27647"/>
    </physiologicalReaction>
</comment>
<evidence type="ECO:0000256" key="8">
    <source>
        <dbReference type="ARBA" id="ARBA00023008"/>
    </source>
</evidence>
<evidence type="ECO:0000256" key="3">
    <source>
        <dbReference type="ARBA" id="ARBA00007353"/>
    </source>
</evidence>
<organism evidence="13 14">
    <name type="scientific">Brachybacterium muris UCD-AY4</name>
    <dbReference type="NCBI Taxonomy" id="1249481"/>
    <lineage>
        <taxon>Bacteria</taxon>
        <taxon>Bacillati</taxon>
        <taxon>Actinomycetota</taxon>
        <taxon>Actinomycetes</taxon>
        <taxon>Micrococcales</taxon>
        <taxon>Dermabacteraceae</taxon>
        <taxon>Brachybacterium</taxon>
    </lineage>
</organism>
<dbReference type="Proteomes" id="UP000019754">
    <property type="component" value="Unassembled WGS sequence"/>
</dbReference>
<dbReference type="InterPro" id="IPR038371">
    <property type="entry name" value="Cu_polyphenol_OxRdtase_sf"/>
</dbReference>
<dbReference type="HOGENOM" id="CLU_065784_3_1_11"/>
<comment type="similarity">
    <text evidence="3 12">Belongs to the purine nucleoside phosphorylase YfiH/LACC1 family.</text>
</comment>
<keyword evidence="8" id="KW-0186">Copper</keyword>
<evidence type="ECO:0000256" key="7">
    <source>
        <dbReference type="ARBA" id="ARBA00022833"/>
    </source>
</evidence>
<sequence>MTTALPARAPRLRGARALFTTRTGGVSAAPFDALNLARHVGDDDAAVTANREIVAGTVGLPLVFVDQVHSAQVHVLPAPGPVPVMTADALVTGRDDMALAIMVADCMPVLLSDAEAGVIAAAHAGRPGLLAGVLENTVAAMVQLGARPERIEVAVGPSACGSCYEVPQEMADAAAEQLPSVRSRTSWGTPAIDLRAGAVEALGRSGVRAYSIDLDFPCTIEDPAWFSYRRASTTGRFAGVIRRA</sequence>
<comment type="caution">
    <text evidence="13">The sequence shown here is derived from an EMBL/GenBank/DDBJ whole genome shotgun (WGS) entry which is preliminary data.</text>
</comment>
<keyword evidence="14" id="KW-1185">Reference proteome</keyword>
<keyword evidence="7" id="KW-0862">Zinc</keyword>
<dbReference type="InterPro" id="IPR011324">
    <property type="entry name" value="Cytotoxic_necrot_fac-like_cat"/>
</dbReference>